<dbReference type="EMBL" id="CAXAMN010021585">
    <property type="protein sequence ID" value="CAK9061169.1"/>
    <property type="molecule type" value="Genomic_DNA"/>
</dbReference>
<reference evidence="1 2" key="1">
    <citation type="submission" date="2024-02" db="EMBL/GenBank/DDBJ databases">
        <authorList>
            <person name="Chen Y."/>
            <person name="Shah S."/>
            <person name="Dougan E. K."/>
            <person name="Thang M."/>
            <person name="Chan C."/>
        </authorList>
    </citation>
    <scope>NUCLEOTIDE SEQUENCE [LARGE SCALE GENOMIC DNA]</scope>
</reference>
<accession>A0ABP0NC70</accession>
<proteinExistence type="predicted"/>
<gene>
    <name evidence="1" type="ORF">CCMP2556_LOCUS30089</name>
</gene>
<comment type="caution">
    <text evidence="1">The sequence shown here is derived from an EMBL/GenBank/DDBJ whole genome shotgun (WGS) entry which is preliminary data.</text>
</comment>
<protein>
    <submittedName>
        <fullName evidence="1">Uncharacterized protein</fullName>
    </submittedName>
</protein>
<dbReference type="Proteomes" id="UP001642484">
    <property type="component" value="Unassembled WGS sequence"/>
</dbReference>
<keyword evidence="2" id="KW-1185">Reference proteome</keyword>
<evidence type="ECO:0000313" key="1">
    <source>
        <dbReference type="EMBL" id="CAK9061169.1"/>
    </source>
</evidence>
<evidence type="ECO:0000313" key="2">
    <source>
        <dbReference type="Proteomes" id="UP001642484"/>
    </source>
</evidence>
<name>A0ABP0NC70_9DINO</name>
<organism evidence="1 2">
    <name type="scientific">Durusdinium trenchii</name>
    <dbReference type="NCBI Taxonomy" id="1381693"/>
    <lineage>
        <taxon>Eukaryota</taxon>
        <taxon>Sar</taxon>
        <taxon>Alveolata</taxon>
        <taxon>Dinophyceae</taxon>
        <taxon>Suessiales</taxon>
        <taxon>Symbiodiniaceae</taxon>
        <taxon>Durusdinium</taxon>
    </lineage>
</organism>
<sequence>MLVYVTDNQRCCNATWDMLDVWLCWSLEELQQGVWSGTDPWQRPLESRKHKAGLPIACGWKAVSSDEFANGCRYNPWTNLSGWHIEVVSGDWLHVVDLTLVPEAAASVARSCVRESVWHAEGNVWTRCTSCGRQNPPA</sequence>